<feature type="region of interest" description="Disordered" evidence="1">
    <location>
        <begin position="231"/>
        <end position="261"/>
    </location>
</feature>
<reference evidence="2" key="1">
    <citation type="journal article" date="2023" name="Mol. Phylogenet. Evol.">
        <title>Genome-scale phylogeny and comparative genomics of the fungal order Sordariales.</title>
        <authorList>
            <person name="Hensen N."/>
            <person name="Bonometti L."/>
            <person name="Westerberg I."/>
            <person name="Brannstrom I.O."/>
            <person name="Guillou S."/>
            <person name="Cros-Aarteil S."/>
            <person name="Calhoun S."/>
            <person name="Haridas S."/>
            <person name="Kuo A."/>
            <person name="Mondo S."/>
            <person name="Pangilinan J."/>
            <person name="Riley R."/>
            <person name="LaButti K."/>
            <person name="Andreopoulos B."/>
            <person name="Lipzen A."/>
            <person name="Chen C."/>
            <person name="Yan M."/>
            <person name="Daum C."/>
            <person name="Ng V."/>
            <person name="Clum A."/>
            <person name="Steindorff A."/>
            <person name="Ohm R.A."/>
            <person name="Martin F."/>
            <person name="Silar P."/>
            <person name="Natvig D.O."/>
            <person name="Lalanne C."/>
            <person name="Gautier V."/>
            <person name="Ament-Velasquez S.L."/>
            <person name="Kruys A."/>
            <person name="Hutchinson M.I."/>
            <person name="Powell A.J."/>
            <person name="Barry K."/>
            <person name="Miller A.N."/>
            <person name="Grigoriev I.V."/>
            <person name="Debuchy R."/>
            <person name="Gladieux P."/>
            <person name="Hiltunen Thoren M."/>
            <person name="Johannesson H."/>
        </authorList>
    </citation>
    <scope>NUCLEOTIDE SEQUENCE</scope>
    <source>
        <strain evidence="2">PSN293</strain>
    </source>
</reference>
<dbReference type="EMBL" id="MU858139">
    <property type="protein sequence ID" value="KAK4211872.1"/>
    <property type="molecule type" value="Genomic_DNA"/>
</dbReference>
<dbReference type="AlphaFoldDB" id="A0AAN6Y9F0"/>
<name>A0AAN6Y9F0_9PEZI</name>
<evidence type="ECO:0000313" key="2">
    <source>
        <dbReference type="EMBL" id="KAK4211872.1"/>
    </source>
</evidence>
<gene>
    <name evidence="2" type="ORF">QBC37DRAFT_205343</name>
</gene>
<evidence type="ECO:0000256" key="1">
    <source>
        <dbReference type="SAM" id="MobiDB-lite"/>
    </source>
</evidence>
<feature type="region of interest" description="Disordered" evidence="1">
    <location>
        <begin position="364"/>
        <end position="427"/>
    </location>
</feature>
<keyword evidence="3" id="KW-1185">Reference proteome</keyword>
<feature type="compositionally biased region" description="Basic and acidic residues" evidence="1">
    <location>
        <begin position="49"/>
        <end position="65"/>
    </location>
</feature>
<protein>
    <submittedName>
        <fullName evidence="2">Uncharacterized protein</fullName>
    </submittedName>
</protein>
<dbReference type="SUPFAM" id="SSF53448">
    <property type="entry name" value="Nucleotide-diphospho-sugar transferases"/>
    <property type="match status" value="1"/>
</dbReference>
<dbReference type="Proteomes" id="UP001301769">
    <property type="component" value="Unassembled WGS sequence"/>
</dbReference>
<comment type="caution">
    <text evidence="2">The sequence shown here is derived from an EMBL/GenBank/DDBJ whole genome shotgun (WGS) entry which is preliminary data.</text>
</comment>
<reference evidence="2" key="2">
    <citation type="submission" date="2023-05" db="EMBL/GenBank/DDBJ databases">
        <authorList>
            <consortium name="Lawrence Berkeley National Laboratory"/>
            <person name="Steindorff A."/>
            <person name="Hensen N."/>
            <person name="Bonometti L."/>
            <person name="Westerberg I."/>
            <person name="Brannstrom I.O."/>
            <person name="Guillou S."/>
            <person name="Cros-Aarteil S."/>
            <person name="Calhoun S."/>
            <person name="Haridas S."/>
            <person name="Kuo A."/>
            <person name="Mondo S."/>
            <person name="Pangilinan J."/>
            <person name="Riley R."/>
            <person name="Labutti K."/>
            <person name="Andreopoulos B."/>
            <person name="Lipzen A."/>
            <person name="Chen C."/>
            <person name="Yanf M."/>
            <person name="Daum C."/>
            <person name="Ng V."/>
            <person name="Clum A."/>
            <person name="Ohm R."/>
            <person name="Martin F."/>
            <person name="Silar P."/>
            <person name="Natvig D."/>
            <person name="Lalanne C."/>
            <person name="Gautier V."/>
            <person name="Ament-Velasquez S.L."/>
            <person name="Kruys A."/>
            <person name="Hutchinson M.I."/>
            <person name="Powell A.J."/>
            <person name="Barry K."/>
            <person name="Miller A.N."/>
            <person name="Grigoriev I.V."/>
            <person name="Debuchy R."/>
            <person name="Gladieux P."/>
            <person name="Thoren M.H."/>
            <person name="Johannesson H."/>
        </authorList>
    </citation>
    <scope>NUCLEOTIDE SEQUENCE</scope>
    <source>
        <strain evidence="2">PSN293</strain>
    </source>
</reference>
<feature type="region of interest" description="Disordered" evidence="1">
    <location>
        <begin position="49"/>
        <end position="78"/>
    </location>
</feature>
<dbReference type="InterPro" id="IPR029044">
    <property type="entry name" value="Nucleotide-diphossugar_trans"/>
</dbReference>
<feature type="compositionally biased region" description="Pro residues" evidence="1">
    <location>
        <begin position="67"/>
        <end position="78"/>
    </location>
</feature>
<accession>A0AAN6Y9F0</accession>
<feature type="compositionally biased region" description="Basic and acidic residues" evidence="1">
    <location>
        <begin position="231"/>
        <end position="241"/>
    </location>
</feature>
<proteinExistence type="predicted"/>
<sequence length="529" mass="61158">MATLSLNPRLFRVLLPAVAILVFTSLALVSFTAYSHDVVPSFQDLKELIKPDSPADRRPPTDRPPPRYKPTPSWLPPPIKDPFPLLSNSFDAKPPSIPSYNIPRPNLHKEYNLTAAPPLFMGFTRQWPMLLQCVVSYITAGWPPSQIYVVENTGVHFYNKAGKLSLQNPFYVNHTTLNRLGVQVITTPVLLTFSQLQNFFLDIAYQRGYEYYMYSHQDVVVFSFEDGADDLERGEGDRPPEVYDDDPDDRDRMLNPPSAKDPGYKTLYENCLAELRYVLDRGERWAFRWFQYDYLTLVNREAVDAVGGWDVMIPYYTSDCDMNSRLAMDGWTVRHRRAGWINDASSVMEDLSVFYRDPKVGRPRFVDPNPLSPEEEEQRAEERKKKEEEEAATKAEEEQQKAGEDETPIQATERRKAKRDGKEEEMPSDPLEYFRILNKVGVEMGLYKYRDAGVRNTWHKSQRGGQGEPFYYDPEGFDAGFNEQIAAGRRIFEEKWGHRGCNLFGDTALNLEDQWRVEHDWEQPEETGE</sequence>
<evidence type="ECO:0000313" key="3">
    <source>
        <dbReference type="Proteomes" id="UP001301769"/>
    </source>
</evidence>
<organism evidence="2 3">
    <name type="scientific">Rhypophila decipiens</name>
    <dbReference type="NCBI Taxonomy" id="261697"/>
    <lineage>
        <taxon>Eukaryota</taxon>
        <taxon>Fungi</taxon>
        <taxon>Dikarya</taxon>
        <taxon>Ascomycota</taxon>
        <taxon>Pezizomycotina</taxon>
        <taxon>Sordariomycetes</taxon>
        <taxon>Sordariomycetidae</taxon>
        <taxon>Sordariales</taxon>
        <taxon>Naviculisporaceae</taxon>
        <taxon>Rhypophila</taxon>
    </lineage>
</organism>
<feature type="compositionally biased region" description="Basic and acidic residues" evidence="1">
    <location>
        <begin position="380"/>
        <end position="404"/>
    </location>
</feature>